<evidence type="ECO:0000313" key="3">
    <source>
        <dbReference type="Proteomes" id="UP000516444"/>
    </source>
</evidence>
<dbReference type="PROSITE" id="PS50943">
    <property type="entry name" value="HTH_CROC1"/>
    <property type="match status" value="1"/>
</dbReference>
<gene>
    <name evidence="2" type="ORF">GCM10017557_54090</name>
</gene>
<dbReference type="InterPro" id="IPR010982">
    <property type="entry name" value="Lambda_DNA-bd_dom_sf"/>
</dbReference>
<feature type="domain" description="HTH cro/C1-type" evidence="1">
    <location>
        <begin position="34"/>
        <end position="81"/>
    </location>
</feature>
<dbReference type="RefSeq" id="WP_079103560.1">
    <property type="nucleotide sequence ID" value="NZ_AP023440.1"/>
</dbReference>
<dbReference type="InterPro" id="IPR001387">
    <property type="entry name" value="Cro/C1-type_HTH"/>
</dbReference>
<evidence type="ECO:0000259" key="1">
    <source>
        <dbReference type="PROSITE" id="PS50943"/>
    </source>
</evidence>
<dbReference type="Gene3D" id="1.10.260.40">
    <property type="entry name" value="lambda repressor-like DNA-binding domains"/>
    <property type="match status" value="1"/>
</dbReference>
<dbReference type="KEGG" id="sgm:GCM10017557_54090"/>
<dbReference type="EMBL" id="AP023440">
    <property type="protein sequence ID" value="BCL30550.1"/>
    <property type="molecule type" value="Genomic_DNA"/>
</dbReference>
<dbReference type="Proteomes" id="UP000516444">
    <property type="component" value="Chromosome"/>
</dbReference>
<dbReference type="PANTHER" id="PTHR35010:SF2">
    <property type="entry name" value="BLL4672 PROTEIN"/>
    <property type="match status" value="1"/>
</dbReference>
<evidence type="ECO:0000313" key="2">
    <source>
        <dbReference type="EMBL" id="BCL30550.1"/>
    </source>
</evidence>
<reference evidence="2 3" key="1">
    <citation type="journal article" date="2014" name="Int. J. Syst. Evol. Microbiol.">
        <title>Complete genome sequence of Corynebacterium casei LMG S-19264T (=DSM 44701T), isolated from a smear-ripened cheese.</title>
        <authorList>
            <consortium name="US DOE Joint Genome Institute (JGI-PGF)"/>
            <person name="Walter F."/>
            <person name="Albersmeier A."/>
            <person name="Kalinowski J."/>
            <person name="Ruckert C."/>
        </authorList>
    </citation>
    <scope>NUCLEOTIDE SEQUENCE [LARGE SCALE GENOMIC DNA]</scope>
    <source>
        <strain evidence="2 3">JCM 4677</strain>
    </source>
</reference>
<dbReference type="SMART" id="SM00530">
    <property type="entry name" value="HTH_XRE"/>
    <property type="match status" value="1"/>
</dbReference>
<dbReference type="PANTHER" id="PTHR35010">
    <property type="entry name" value="BLL4672 PROTEIN-RELATED"/>
    <property type="match status" value="1"/>
</dbReference>
<organism evidence="2 3">
    <name type="scientific">Streptomyces aurantiacus</name>
    <dbReference type="NCBI Taxonomy" id="47760"/>
    <lineage>
        <taxon>Bacteria</taxon>
        <taxon>Bacillati</taxon>
        <taxon>Actinomycetota</taxon>
        <taxon>Actinomycetes</taxon>
        <taxon>Kitasatosporales</taxon>
        <taxon>Streptomycetaceae</taxon>
        <taxon>Streptomyces</taxon>
        <taxon>Streptomyces aurantiacus group</taxon>
    </lineage>
</organism>
<dbReference type="Gene3D" id="3.30.450.180">
    <property type="match status" value="1"/>
</dbReference>
<dbReference type="SUPFAM" id="SSF47413">
    <property type="entry name" value="lambda repressor-like DNA-binding domains"/>
    <property type="match status" value="1"/>
</dbReference>
<dbReference type="GO" id="GO:0003677">
    <property type="term" value="F:DNA binding"/>
    <property type="evidence" value="ECO:0007669"/>
    <property type="project" value="InterPro"/>
</dbReference>
<dbReference type="Pfam" id="PF17765">
    <property type="entry name" value="MLTR_LBD"/>
    <property type="match status" value="1"/>
</dbReference>
<keyword evidence="3" id="KW-1185">Reference proteome</keyword>
<sequence>MAREELARFLRDRREGLCPHELGLPTSTPRRTPGLRREEVAELAHMSVDYYTRLEQARGPRPSPRILDALAQALRLVPAERSHLFRLAGSSLPPGTHAVQRVRPQVAGMLRRLPETGAIVTDAAYGVVAWNPLAQALLGDDLGRGTTNLARRRFLGQGRSYESSSAERFGHIVVARLRRAADRYPHDARLAGLLSELRSGSEEFRQIWETRPVHAPGHRTKVLDHPTAGRLRLNCDVLLVPEDDQEVVLMTADPGSPSARTLRGLAARLDRVAVDAAELGSCEQEPVPHRRRR</sequence>
<dbReference type="CDD" id="cd00093">
    <property type="entry name" value="HTH_XRE"/>
    <property type="match status" value="1"/>
</dbReference>
<proteinExistence type="predicted"/>
<dbReference type="AlphaFoldDB" id="A0A7G1P9T6"/>
<name>A0A7G1P9T6_9ACTN</name>
<accession>A0A7G1P9T6</accession>
<protein>
    <submittedName>
        <fullName evidence="2">Transcriptional regulator</fullName>
    </submittedName>
</protein>
<dbReference type="Pfam" id="PF13560">
    <property type="entry name" value="HTH_31"/>
    <property type="match status" value="1"/>
</dbReference>
<dbReference type="InterPro" id="IPR041413">
    <property type="entry name" value="MLTR_LBD"/>
</dbReference>
<dbReference type="OrthoDB" id="3608749at2"/>